<gene>
    <name evidence="4" type="primary">LOC108812272</name>
</gene>
<reference evidence="4" key="2">
    <citation type="submission" date="2025-08" db="UniProtKB">
        <authorList>
            <consortium name="RefSeq"/>
        </authorList>
    </citation>
    <scope>IDENTIFICATION</scope>
    <source>
        <tissue evidence="4">Leaf</tissue>
    </source>
</reference>
<organism evidence="3 4">
    <name type="scientific">Raphanus sativus</name>
    <name type="common">Radish</name>
    <name type="synonym">Raphanus raphanistrum var. sativus</name>
    <dbReference type="NCBI Taxonomy" id="3726"/>
    <lineage>
        <taxon>Eukaryota</taxon>
        <taxon>Viridiplantae</taxon>
        <taxon>Streptophyta</taxon>
        <taxon>Embryophyta</taxon>
        <taxon>Tracheophyta</taxon>
        <taxon>Spermatophyta</taxon>
        <taxon>Magnoliopsida</taxon>
        <taxon>eudicotyledons</taxon>
        <taxon>Gunneridae</taxon>
        <taxon>Pentapetalae</taxon>
        <taxon>rosids</taxon>
        <taxon>malvids</taxon>
        <taxon>Brassicales</taxon>
        <taxon>Brassicaceae</taxon>
        <taxon>Brassiceae</taxon>
        <taxon>Raphanus</taxon>
    </lineage>
</organism>
<proteinExistence type="predicted"/>
<sequence>MASAAENEAIVHTSPQICDVEMLPVLESSSLHLLSPLIVQEHMTTRSHDAAVLDQEFVVPFPDPASTLDIHGSATSHQGVQVTSSSVNHSEPTNISYGGSTTLNTPLANNHPTMGHNPPRHLFNDPYEYELEKIRIEEDNLKKSLEETISQLMAELDKEMAEARSEFDRESQELDAKVMEVEANMGLVRTGSLLANAFVSKCSERSASNDLAAVRAMISQHSTQQQQAVQTNTQMSSTAPPRVRPQQASTRVGTSAPPRPSVIAVDDDPVPNSSGPLLHLQRRTTTLPSPISQQAAHTHVNSTAPPRSSVTPVEDPIPNSSGPPLPQLLRRPTTQTSLMSQQTSQAHTHVNSTAPPPPSPPSVTSVEPQTPNNNLRPLVRFPPRTTTTQPSPMSQQASNTNVNSTALLPRPSVTTTEALPRTSVTTTEVLPLHSPLSNNTPRPRPRPVISNLTPSSSSSPPVRGPAPHIMRASAPHLTRRQAPPHLRQYGSSPAPMSAAATTHPTSSVQEQEKQQQQQGKSNGGLVHLSDED</sequence>
<dbReference type="PANTHER" id="PTHR35116:SF2">
    <property type="entry name" value="ATP-DEPENDENT HELICASE FAMILY PROTEIN-RELATED"/>
    <property type="match status" value="1"/>
</dbReference>
<dbReference type="GeneID" id="108812272"/>
<feature type="coiled-coil region" evidence="1">
    <location>
        <begin position="131"/>
        <end position="184"/>
    </location>
</feature>
<keyword evidence="3" id="KW-1185">Reference proteome</keyword>
<keyword evidence="1" id="KW-0175">Coiled coil</keyword>
<dbReference type="Gene3D" id="6.10.250.1310">
    <property type="match status" value="1"/>
</dbReference>
<feature type="compositionally biased region" description="Polar residues" evidence="2">
    <location>
        <begin position="73"/>
        <end position="100"/>
    </location>
</feature>
<protein>
    <submittedName>
        <fullName evidence="4">Flocculation protein FLO11 isoform X2</fullName>
    </submittedName>
</protein>
<feature type="compositionally biased region" description="Polar residues" evidence="2">
    <location>
        <begin position="290"/>
        <end position="311"/>
    </location>
</feature>
<feature type="compositionally biased region" description="Low complexity" evidence="2">
    <location>
        <begin position="223"/>
        <end position="236"/>
    </location>
</feature>
<feature type="region of interest" description="Disordered" evidence="2">
    <location>
        <begin position="223"/>
        <end position="278"/>
    </location>
</feature>
<evidence type="ECO:0000256" key="2">
    <source>
        <dbReference type="SAM" id="MobiDB-lite"/>
    </source>
</evidence>
<evidence type="ECO:0000313" key="3">
    <source>
        <dbReference type="Proteomes" id="UP000504610"/>
    </source>
</evidence>
<dbReference type="OrthoDB" id="1105657at2759"/>
<name>A0A6J0JWD4_RAPSA</name>
<dbReference type="InterPro" id="IPR039322">
    <property type="entry name" value="MOM1"/>
</dbReference>
<feature type="compositionally biased region" description="Polar residues" evidence="2">
    <location>
        <begin position="399"/>
        <end position="428"/>
    </location>
</feature>
<dbReference type="AlphaFoldDB" id="A0A6J0JWD4"/>
<evidence type="ECO:0000313" key="4">
    <source>
        <dbReference type="RefSeq" id="XP_018439992.1"/>
    </source>
</evidence>
<feature type="compositionally biased region" description="Low complexity" evidence="2">
    <location>
        <begin position="491"/>
        <end position="518"/>
    </location>
</feature>
<feature type="region of interest" description="Disordered" evidence="2">
    <location>
        <begin position="290"/>
        <end position="532"/>
    </location>
</feature>
<dbReference type="GO" id="GO:0031507">
    <property type="term" value="P:heterochromatin formation"/>
    <property type="evidence" value="ECO:0007669"/>
    <property type="project" value="InterPro"/>
</dbReference>
<feature type="compositionally biased region" description="Low complexity" evidence="2">
    <location>
        <begin position="327"/>
        <end position="353"/>
    </location>
</feature>
<dbReference type="PANTHER" id="PTHR35116">
    <property type="entry name" value="HELICASE PROTEIN MOM1"/>
    <property type="match status" value="1"/>
</dbReference>
<dbReference type="RefSeq" id="XP_018439992.1">
    <property type="nucleotide sequence ID" value="XM_018584490.2"/>
</dbReference>
<reference evidence="3" key="1">
    <citation type="journal article" date="2019" name="Database">
        <title>The radish genome database (RadishGD): an integrated information resource for radish genomics.</title>
        <authorList>
            <person name="Yu H.J."/>
            <person name="Baek S."/>
            <person name="Lee Y.J."/>
            <person name="Cho A."/>
            <person name="Mun J.H."/>
        </authorList>
    </citation>
    <scope>NUCLEOTIDE SEQUENCE [LARGE SCALE GENOMIC DNA]</scope>
    <source>
        <strain evidence="3">cv. WK10039</strain>
    </source>
</reference>
<dbReference type="Proteomes" id="UP000504610">
    <property type="component" value="Chromosome 6"/>
</dbReference>
<accession>A0A6J0JWD4</accession>
<feature type="compositionally biased region" description="Low complexity" evidence="2">
    <location>
        <begin position="382"/>
        <end position="398"/>
    </location>
</feature>
<feature type="compositionally biased region" description="Low complexity" evidence="2">
    <location>
        <begin position="362"/>
        <end position="371"/>
    </location>
</feature>
<feature type="region of interest" description="Disordered" evidence="2">
    <location>
        <begin position="70"/>
        <end position="100"/>
    </location>
</feature>
<evidence type="ECO:0000256" key="1">
    <source>
        <dbReference type="SAM" id="Coils"/>
    </source>
</evidence>